<dbReference type="InterPro" id="IPR036866">
    <property type="entry name" value="RibonucZ/Hydroxyglut_hydro"/>
</dbReference>
<dbReference type="AlphaFoldDB" id="A0A4Z2GBI2"/>
<dbReference type="Proteomes" id="UP000314294">
    <property type="component" value="Unassembled WGS sequence"/>
</dbReference>
<dbReference type="OrthoDB" id="262529at2759"/>
<reference evidence="5 6" key="1">
    <citation type="submission" date="2019-03" db="EMBL/GenBank/DDBJ databases">
        <title>First draft genome of Liparis tanakae, snailfish: a comprehensive survey of snailfish specific genes.</title>
        <authorList>
            <person name="Kim W."/>
            <person name="Song I."/>
            <person name="Jeong J.-H."/>
            <person name="Kim D."/>
            <person name="Kim S."/>
            <person name="Ryu S."/>
            <person name="Song J.Y."/>
            <person name="Lee S.K."/>
        </authorList>
    </citation>
    <scope>NUCLEOTIDE SEQUENCE [LARGE SCALE GENOMIC DNA]</scope>
    <source>
        <tissue evidence="5">Muscle</tissue>
    </source>
</reference>
<dbReference type="GO" id="GO:0006303">
    <property type="term" value="P:double-strand break repair via nonhomologous end joining"/>
    <property type="evidence" value="ECO:0007669"/>
    <property type="project" value="TreeGrafter"/>
</dbReference>
<keyword evidence="1" id="KW-0540">Nuclease</keyword>
<evidence type="ECO:0000256" key="1">
    <source>
        <dbReference type="ARBA" id="ARBA00022722"/>
    </source>
</evidence>
<dbReference type="Gene3D" id="3.60.15.10">
    <property type="entry name" value="Ribonuclease Z/Hydroxyacylglutathione hydrolase-like"/>
    <property type="match status" value="1"/>
</dbReference>
<name>A0A4Z2GBI2_9TELE</name>
<dbReference type="GO" id="GO:0000723">
    <property type="term" value="P:telomere maintenance"/>
    <property type="evidence" value="ECO:0007669"/>
    <property type="project" value="TreeGrafter"/>
</dbReference>
<sequence length="88" mass="10061">MIIATRFLFEGCHGIVLYTGDFRFAAGDVARMEHLHSGSRVKDIQSVYLDSTFYDPRYYQIPTRVRFGDGGAGLQRRDVQGSNRKEEN</sequence>
<comment type="caution">
    <text evidence="5">The sequence shown here is derived from an EMBL/GenBank/DDBJ whole genome shotgun (WGS) entry which is preliminary data.</text>
</comment>
<evidence type="ECO:0000313" key="6">
    <source>
        <dbReference type="Proteomes" id="UP000314294"/>
    </source>
</evidence>
<evidence type="ECO:0000256" key="4">
    <source>
        <dbReference type="SAM" id="MobiDB-lite"/>
    </source>
</evidence>
<dbReference type="PANTHER" id="PTHR23240">
    <property type="entry name" value="DNA CROSS-LINK REPAIR PROTEIN PSO2/SNM1-RELATED"/>
    <property type="match status" value="1"/>
</dbReference>
<evidence type="ECO:0000256" key="2">
    <source>
        <dbReference type="ARBA" id="ARBA00022801"/>
    </source>
</evidence>
<evidence type="ECO:0000256" key="3">
    <source>
        <dbReference type="ARBA" id="ARBA00022839"/>
    </source>
</evidence>
<dbReference type="GO" id="GO:0036297">
    <property type="term" value="P:interstrand cross-link repair"/>
    <property type="evidence" value="ECO:0007669"/>
    <property type="project" value="TreeGrafter"/>
</dbReference>
<dbReference type="PANTHER" id="PTHR23240:SF8">
    <property type="entry name" value="PROTEIN ARTEMIS"/>
    <property type="match status" value="1"/>
</dbReference>
<accession>A0A4Z2GBI2</accession>
<dbReference type="GO" id="GO:0035312">
    <property type="term" value="F:5'-3' DNA exonuclease activity"/>
    <property type="evidence" value="ECO:0007669"/>
    <property type="project" value="TreeGrafter"/>
</dbReference>
<proteinExistence type="predicted"/>
<dbReference type="GO" id="GO:0003684">
    <property type="term" value="F:damaged DNA binding"/>
    <property type="evidence" value="ECO:0007669"/>
    <property type="project" value="TreeGrafter"/>
</dbReference>
<keyword evidence="6" id="KW-1185">Reference proteome</keyword>
<dbReference type="EMBL" id="SRLO01000599">
    <property type="protein sequence ID" value="TNN50977.1"/>
    <property type="molecule type" value="Genomic_DNA"/>
</dbReference>
<keyword evidence="3" id="KW-0269">Exonuclease</keyword>
<feature type="compositionally biased region" description="Basic and acidic residues" evidence="4">
    <location>
        <begin position="75"/>
        <end position="88"/>
    </location>
</feature>
<protein>
    <submittedName>
        <fullName evidence="5">Protein artemis</fullName>
    </submittedName>
</protein>
<organism evidence="5 6">
    <name type="scientific">Liparis tanakae</name>
    <name type="common">Tanaka's snailfish</name>
    <dbReference type="NCBI Taxonomy" id="230148"/>
    <lineage>
        <taxon>Eukaryota</taxon>
        <taxon>Metazoa</taxon>
        <taxon>Chordata</taxon>
        <taxon>Craniata</taxon>
        <taxon>Vertebrata</taxon>
        <taxon>Euteleostomi</taxon>
        <taxon>Actinopterygii</taxon>
        <taxon>Neopterygii</taxon>
        <taxon>Teleostei</taxon>
        <taxon>Neoteleostei</taxon>
        <taxon>Acanthomorphata</taxon>
        <taxon>Eupercaria</taxon>
        <taxon>Perciformes</taxon>
        <taxon>Cottioidei</taxon>
        <taxon>Cottales</taxon>
        <taxon>Liparidae</taxon>
        <taxon>Liparis</taxon>
    </lineage>
</organism>
<gene>
    <name evidence="5" type="primary">dclre1c_0</name>
    <name evidence="5" type="ORF">EYF80_038850</name>
</gene>
<keyword evidence="2" id="KW-0378">Hydrolase</keyword>
<evidence type="ECO:0000313" key="5">
    <source>
        <dbReference type="EMBL" id="TNN50977.1"/>
    </source>
</evidence>
<feature type="region of interest" description="Disordered" evidence="4">
    <location>
        <begin position="69"/>
        <end position="88"/>
    </location>
</feature>